<keyword evidence="2" id="KW-1185">Reference proteome</keyword>
<dbReference type="InterPro" id="IPR052184">
    <property type="entry name" value="SDR_enzymes"/>
</dbReference>
<sequence>MNTILITGANRGLGLEFCRQYAESGWNVLACCRNHDAADALNTLAARHSGKVQVHAMDVGDFQQIDELASQLADQPIDVLLANAGIYGDKPHTGFGSLDYAQWTQTLLINAQAPVKLAEAFFPNLLRGKLRLIVPITSLMGSMSDNRGGGSLMYRSSKAALNAAMKTLSIDLKPQGVGVLILHPGWVKTDMGGDQAPTYVTESVDGMIRVIRDFTFADTGRFLNFKGVELPW</sequence>
<dbReference type="Proteomes" id="UP000325755">
    <property type="component" value="Chromosome"/>
</dbReference>
<dbReference type="GO" id="GO:0016616">
    <property type="term" value="F:oxidoreductase activity, acting on the CH-OH group of donors, NAD or NADP as acceptor"/>
    <property type="evidence" value="ECO:0007669"/>
    <property type="project" value="TreeGrafter"/>
</dbReference>
<dbReference type="AlphaFoldDB" id="A0A5Q0BB99"/>
<dbReference type="RefSeq" id="WP_153247172.1">
    <property type="nucleotide sequence ID" value="NZ_CP044205.1"/>
</dbReference>
<dbReference type="OrthoDB" id="5786478at2"/>
<dbReference type="PRINTS" id="PR00081">
    <property type="entry name" value="GDHRDH"/>
</dbReference>
<dbReference type="SUPFAM" id="SSF51735">
    <property type="entry name" value="NAD(P)-binding Rossmann-fold domains"/>
    <property type="match status" value="1"/>
</dbReference>
<reference evidence="1 2" key="1">
    <citation type="submission" date="2019-09" db="EMBL/GenBank/DDBJ databases">
        <title>Ecophysiology of the spiral-shaped methanotroph Methylospira mobilis as revealed by the complete genome sequence.</title>
        <authorList>
            <person name="Oshkin I.Y."/>
            <person name="Dedysh S.N."/>
            <person name="Miroshnikov K."/>
            <person name="Danilova O.V."/>
            <person name="Hakobyan A."/>
            <person name="Liesack W."/>
        </authorList>
    </citation>
    <scope>NUCLEOTIDE SEQUENCE [LARGE SCALE GENOMIC DNA]</scope>
    <source>
        <strain evidence="1 2">Shm1</strain>
    </source>
</reference>
<dbReference type="EMBL" id="CP044205">
    <property type="protein sequence ID" value="QFY41195.1"/>
    <property type="molecule type" value="Genomic_DNA"/>
</dbReference>
<evidence type="ECO:0000313" key="1">
    <source>
        <dbReference type="EMBL" id="QFY41195.1"/>
    </source>
</evidence>
<dbReference type="KEGG" id="mmob:F6R98_00025"/>
<dbReference type="InParanoid" id="A0A5Q0BB99"/>
<protein>
    <submittedName>
        <fullName evidence="1">SDR family oxidoreductase</fullName>
    </submittedName>
</protein>
<dbReference type="InterPro" id="IPR002347">
    <property type="entry name" value="SDR_fam"/>
</dbReference>
<dbReference type="PANTHER" id="PTHR45458:SF1">
    <property type="entry name" value="SHORT CHAIN DEHYDROGENASE"/>
    <property type="match status" value="1"/>
</dbReference>
<dbReference type="CDD" id="cd05325">
    <property type="entry name" value="carb_red_sniffer_like_SDR_c"/>
    <property type="match status" value="1"/>
</dbReference>
<name>A0A5Q0BB99_9GAMM</name>
<accession>A0A5Q0BB99</accession>
<proteinExistence type="predicted"/>
<dbReference type="InterPro" id="IPR036291">
    <property type="entry name" value="NAD(P)-bd_dom_sf"/>
</dbReference>
<organism evidence="1 2">
    <name type="scientific">Candidatus Methylospira mobilis</name>
    <dbReference type="NCBI Taxonomy" id="1808979"/>
    <lineage>
        <taxon>Bacteria</taxon>
        <taxon>Pseudomonadati</taxon>
        <taxon>Pseudomonadota</taxon>
        <taxon>Gammaproteobacteria</taxon>
        <taxon>Methylococcales</taxon>
        <taxon>Methylococcaceae</taxon>
        <taxon>Candidatus Methylospira</taxon>
    </lineage>
</organism>
<gene>
    <name evidence="1" type="ORF">F6R98_00025</name>
</gene>
<dbReference type="Gene3D" id="3.40.50.720">
    <property type="entry name" value="NAD(P)-binding Rossmann-like Domain"/>
    <property type="match status" value="1"/>
</dbReference>
<dbReference type="Pfam" id="PF00106">
    <property type="entry name" value="adh_short"/>
    <property type="match status" value="1"/>
</dbReference>
<dbReference type="PANTHER" id="PTHR45458">
    <property type="entry name" value="SHORT-CHAIN DEHYDROGENASE/REDUCTASE SDR"/>
    <property type="match status" value="1"/>
</dbReference>
<evidence type="ECO:0000313" key="2">
    <source>
        <dbReference type="Proteomes" id="UP000325755"/>
    </source>
</evidence>